<evidence type="ECO:0000313" key="7">
    <source>
        <dbReference type="EMBL" id="PYZ97426.1"/>
    </source>
</evidence>
<dbReference type="HAMAP" id="MF_01515">
    <property type="entry name" value="UPF0316"/>
    <property type="match status" value="1"/>
</dbReference>
<evidence type="ECO:0000256" key="3">
    <source>
        <dbReference type="ARBA" id="ARBA00022989"/>
    </source>
</evidence>
<accession>A0A2W0H9I2</accession>
<dbReference type="Proteomes" id="UP000248066">
    <property type="component" value="Unassembled WGS sequence"/>
</dbReference>
<dbReference type="OrthoDB" id="48231at2"/>
<dbReference type="Pfam" id="PF18955">
    <property type="entry name" value="DUF5698"/>
    <property type="match status" value="1"/>
</dbReference>
<feature type="domain" description="DUF5698" evidence="6">
    <location>
        <begin position="20"/>
        <end position="76"/>
    </location>
</feature>
<feature type="transmembrane region" description="Helical" evidence="5">
    <location>
        <begin position="34"/>
        <end position="53"/>
    </location>
</feature>
<keyword evidence="8" id="KW-1185">Reference proteome</keyword>
<reference evidence="7 8" key="1">
    <citation type="submission" date="2017-10" db="EMBL/GenBank/DDBJ databases">
        <title>Bacillus sp. nov., a halophilic bacterium isolated from a Yangshapao Lake.</title>
        <authorList>
            <person name="Wang H."/>
        </authorList>
    </citation>
    <scope>NUCLEOTIDE SEQUENCE [LARGE SCALE GENOMIC DNA]</scope>
    <source>
        <strain evidence="7 8">YSP-3</strain>
    </source>
</reference>
<evidence type="ECO:0000313" key="8">
    <source>
        <dbReference type="Proteomes" id="UP000248066"/>
    </source>
</evidence>
<comment type="subcellular location">
    <subcellularLocation>
        <location evidence="5">Cell membrane</location>
        <topology evidence="5">Multi-pass membrane protein</topology>
    </subcellularLocation>
</comment>
<keyword evidence="3 5" id="KW-1133">Transmembrane helix</keyword>
<dbReference type="CDD" id="cd16381">
    <property type="entry name" value="YitT_C_like_1"/>
    <property type="match status" value="1"/>
</dbReference>
<keyword evidence="2 5" id="KW-0812">Transmembrane</keyword>
<feature type="transmembrane region" description="Helical" evidence="5">
    <location>
        <begin position="59"/>
        <end position="79"/>
    </location>
</feature>
<dbReference type="PANTHER" id="PTHR40060:SF1">
    <property type="entry name" value="UPF0316 PROTEIN YEBE"/>
    <property type="match status" value="1"/>
</dbReference>
<comment type="similarity">
    <text evidence="5">Belongs to the UPF0316 family.</text>
</comment>
<feature type="transmembrane region" description="Helical" evidence="5">
    <location>
        <begin position="6"/>
        <end position="27"/>
    </location>
</feature>
<evidence type="ECO:0000259" key="6">
    <source>
        <dbReference type="Pfam" id="PF18955"/>
    </source>
</evidence>
<dbReference type="NCBIfam" id="NF003194">
    <property type="entry name" value="PRK04164.1-5"/>
    <property type="match status" value="1"/>
</dbReference>
<proteinExistence type="inferred from homology"/>
<keyword evidence="4 5" id="KW-0472">Membrane</keyword>
<name>A0A2W0H9I2_9BACI</name>
<protein>
    <recommendedName>
        <fullName evidence="5">UPF0316 protein CR205_02165</fullName>
    </recommendedName>
</protein>
<dbReference type="GO" id="GO:0005886">
    <property type="term" value="C:plasma membrane"/>
    <property type="evidence" value="ECO:0007669"/>
    <property type="project" value="UniProtKB-SubCell"/>
</dbReference>
<dbReference type="EMBL" id="PDOF01000001">
    <property type="protein sequence ID" value="PYZ97426.1"/>
    <property type="molecule type" value="Genomic_DNA"/>
</dbReference>
<dbReference type="AlphaFoldDB" id="A0A2W0H9I2"/>
<comment type="caution">
    <text evidence="7">The sequence shown here is derived from an EMBL/GenBank/DDBJ whole genome shotgun (WGS) entry which is preliminary data.</text>
</comment>
<evidence type="ECO:0000256" key="2">
    <source>
        <dbReference type="ARBA" id="ARBA00022692"/>
    </source>
</evidence>
<dbReference type="PANTHER" id="PTHR40060">
    <property type="entry name" value="UPF0316 PROTEIN YEBE"/>
    <property type="match status" value="1"/>
</dbReference>
<gene>
    <name evidence="7" type="ORF">CR205_02165</name>
</gene>
<dbReference type="RefSeq" id="WP_110516494.1">
    <property type="nucleotide sequence ID" value="NZ_PDOF01000001.1"/>
</dbReference>
<organism evidence="7 8">
    <name type="scientific">Alteribacter lacisalsi</name>
    <dbReference type="NCBI Taxonomy" id="2045244"/>
    <lineage>
        <taxon>Bacteria</taxon>
        <taxon>Bacillati</taxon>
        <taxon>Bacillota</taxon>
        <taxon>Bacilli</taxon>
        <taxon>Bacillales</taxon>
        <taxon>Bacillaceae</taxon>
        <taxon>Alteribacter</taxon>
    </lineage>
</organism>
<dbReference type="InterPro" id="IPR044035">
    <property type="entry name" value="DUF5698"/>
</dbReference>
<evidence type="ECO:0000256" key="4">
    <source>
        <dbReference type="ARBA" id="ARBA00023136"/>
    </source>
</evidence>
<sequence>MVWQAIIIFIAQLLFVPVLTLRTIMMVKGMKKRTAAMGILEGAIYVGALGLVFSDLSNYYNMAAYALGFGVGLYIGALIEEKLAIGYVTIEANIPERNEPLITRLREVGFSVSTSPVEGMNSTRYRLDCTARRDREKEFIYVVEQHEPKAFIASYEPRSFKGGYITKAMKKRREKFLKKKRREQNESQSA</sequence>
<dbReference type="InterPro" id="IPR022930">
    <property type="entry name" value="UPF0316"/>
</dbReference>
<evidence type="ECO:0000256" key="1">
    <source>
        <dbReference type="ARBA" id="ARBA00022475"/>
    </source>
</evidence>
<keyword evidence="1 5" id="KW-1003">Cell membrane</keyword>
<evidence type="ECO:0000256" key="5">
    <source>
        <dbReference type="HAMAP-Rule" id="MF_01515"/>
    </source>
</evidence>